<dbReference type="KEGG" id="lrh:LGG_02359"/>
<dbReference type="RefSeq" id="WP_014570057.1">
    <property type="nucleotide sequence ID" value="NC_013198.1"/>
</dbReference>
<sequence length="65" mass="6948">MNNLTKAYKELNDLDLSKIAAGSNDLIWEKFGYAVGAAANCQVKTGWLLPFPFCGSVGVARAIKG</sequence>
<dbReference type="KEGG" id="lrg:LRHM_2269"/>
<dbReference type="Proteomes" id="UP000002067">
    <property type="component" value="Chromosome"/>
</dbReference>
<name>A0A809N0M6_LACRG</name>
<proteinExistence type="predicted"/>
<dbReference type="EMBL" id="AP011548">
    <property type="protein sequence ID" value="BAI42796.1"/>
    <property type="molecule type" value="Genomic_DNA"/>
</dbReference>
<reference evidence="1 2" key="1">
    <citation type="journal article" date="2009" name="J. Bacteriol.">
        <title>Complete genome sequence of the probiotic Lactobacillus rhamnosus ATCC 53103.</title>
        <authorList>
            <person name="Morita H."/>
            <person name="Toh H."/>
            <person name="Oshima K."/>
            <person name="Murakami M."/>
            <person name="Taylor T.D."/>
            <person name="Igimi S."/>
            <person name="Hattori M."/>
        </authorList>
    </citation>
    <scope>NUCLEOTIDE SEQUENCE [LARGE SCALE GENOMIC DNA]</scope>
    <source>
        <strain evidence="2">ATCC 53103 / LMG 18243 / GG [Tokyo]</strain>
    </source>
</reference>
<organism evidence="1 2">
    <name type="scientific">Lacticaseibacillus rhamnosus (strain ATCC 53103 / LMG 18243 / GG)</name>
    <name type="common">Lactobacillus rhamnosus</name>
    <dbReference type="NCBI Taxonomy" id="568703"/>
    <lineage>
        <taxon>Bacteria</taxon>
        <taxon>Bacillati</taxon>
        <taxon>Bacillota</taxon>
        <taxon>Bacilli</taxon>
        <taxon>Lactobacillales</taxon>
        <taxon>Lactobacillaceae</taxon>
        <taxon>Lacticaseibacillus</taxon>
    </lineage>
</organism>
<gene>
    <name evidence="1" type="ordered locus">LRHM_2269</name>
</gene>
<protein>
    <submittedName>
        <fullName evidence="1">Uncharacterized protein</fullName>
    </submittedName>
</protein>
<evidence type="ECO:0000313" key="2">
    <source>
        <dbReference type="Proteomes" id="UP000002067"/>
    </source>
</evidence>
<accession>A0A809N0M6</accession>
<dbReference type="AlphaFoldDB" id="A0A809N0M6"/>
<evidence type="ECO:0000313" key="1">
    <source>
        <dbReference type="EMBL" id="BAI42796.1"/>
    </source>
</evidence>